<protein>
    <submittedName>
        <fullName evidence="1">Cytochrome P450</fullName>
    </submittedName>
</protein>
<gene>
    <name evidence="1" type="ORF">F4820DRAFT_277248</name>
</gene>
<proteinExistence type="predicted"/>
<keyword evidence="2" id="KW-1185">Reference proteome</keyword>
<evidence type="ECO:0000313" key="1">
    <source>
        <dbReference type="EMBL" id="KAI4865862.1"/>
    </source>
</evidence>
<reference evidence="1 2" key="1">
    <citation type="journal article" date="2022" name="New Phytol.">
        <title>Ecological generalism drives hyperdiversity of secondary metabolite gene clusters in xylarialean endophytes.</title>
        <authorList>
            <person name="Franco M.E.E."/>
            <person name="Wisecaver J.H."/>
            <person name="Arnold A.E."/>
            <person name="Ju Y.M."/>
            <person name="Slot J.C."/>
            <person name="Ahrendt S."/>
            <person name="Moore L.P."/>
            <person name="Eastman K.E."/>
            <person name="Scott K."/>
            <person name="Konkel Z."/>
            <person name="Mondo S.J."/>
            <person name="Kuo A."/>
            <person name="Hayes R.D."/>
            <person name="Haridas S."/>
            <person name="Andreopoulos B."/>
            <person name="Riley R."/>
            <person name="LaButti K."/>
            <person name="Pangilinan J."/>
            <person name="Lipzen A."/>
            <person name="Amirebrahimi M."/>
            <person name="Yan J."/>
            <person name="Adam C."/>
            <person name="Keymanesh K."/>
            <person name="Ng V."/>
            <person name="Louie K."/>
            <person name="Northen T."/>
            <person name="Drula E."/>
            <person name="Henrissat B."/>
            <person name="Hsieh H.M."/>
            <person name="Youens-Clark K."/>
            <person name="Lutzoni F."/>
            <person name="Miadlikowska J."/>
            <person name="Eastwood D.C."/>
            <person name="Hamelin R.C."/>
            <person name="Grigoriev I.V."/>
            <person name="U'Ren J.M."/>
        </authorList>
    </citation>
    <scope>NUCLEOTIDE SEQUENCE [LARGE SCALE GENOMIC DNA]</scope>
    <source>
        <strain evidence="1 2">CBS 119005</strain>
    </source>
</reference>
<organism evidence="1 2">
    <name type="scientific">Hypoxylon rubiginosum</name>
    <dbReference type="NCBI Taxonomy" id="110542"/>
    <lineage>
        <taxon>Eukaryota</taxon>
        <taxon>Fungi</taxon>
        <taxon>Dikarya</taxon>
        <taxon>Ascomycota</taxon>
        <taxon>Pezizomycotina</taxon>
        <taxon>Sordariomycetes</taxon>
        <taxon>Xylariomycetidae</taxon>
        <taxon>Xylariales</taxon>
        <taxon>Hypoxylaceae</taxon>
        <taxon>Hypoxylon</taxon>
    </lineage>
</organism>
<dbReference type="Proteomes" id="UP001497700">
    <property type="component" value="Unassembled WGS sequence"/>
</dbReference>
<sequence length="169" mass="19020">MSFVEKVSNDGAKAFLAFIKVGHGQNQLGNPLRVLTLYHIYSSFEVLRRLRTELAAAARQKSAGSDLCLSELEQLPYLTAVLIEGLRLSPAIATRDARAAPDRDLHYEGWRIPVGTQVGMTTILVHHYPDLYPDQARFNPEKWMGMDVRKKSEKTCAPFSRGRRICMGM</sequence>
<evidence type="ECO:0000313" key="2">
    <source>
        <dbReference type="Proteomes" id="UP001497700"/>
    </source>
</evidence>
<name>A0ACB9Z3J4_9PEZI</name>
<comment type="caution">
    <text evidence="1">The sequence shown here is derived from an EMBL/GenBank/DDBJ whole genome shotgun (WGS) entry which is preliminary data.</text>
</comment>
<dbReference type="EMBL" id="MU393466">
    <property type="protein sequence ID" value="KAI4865862.1"/>
    <property type="molecule type" value="Genomic_DNA"/>
</dbReference>
<accession>A0ACB9Z3J4</accession>